<protein>
    <submittedName>
        <fullName evidence="1">Uncharacterized protein</fullName>
    </submittedName>
</protein>
<dbReference type="AlphaFoldDB" id="A0A1H3T3C6"/>
<keyword evidence="2" id="KW-1185">Reference proteome</keyword>
<sequence>MHRRDQHAVVAVLSDAMARGRVVTAIVTTRPAFS</sequence>
<organism evidence="1 2">
    <name type="scientific">Micromonospora pattaloongensis</name>
    <dbReference type="NCBI Taxonomy" id="405436"/>
    <lineage>
        <taxon>Bacteria</taxon>
        <taxon>Bacillati</taxon>
        <taxon>Actinomycetota</taxon>
        <taxon>Actinomycetes</taxon>
        <taxon>Micromonosporales</taxon>
        <taxon>Micromonosporaceae</taxon>
        <taxon>Micromonospora</taxon>
    </lineage>
</organism>
<proteinExistence type="predicted"/>
<accession>A0A1H3T3C6</accession>
<evidence type="ECO:0000313" key="2">
    <source>
        <dbReference type="Proteomes" id="UP000242415"/>
    </source>
</evidence>
<evidence type="ECO:0000313" key="1">
    <source>
        <dbReference type="EMBL" id="SDZ44540.1"/>
    </source>
</evidence>
<name>A0A1H3T3C6_9ACTN</name>
<gene>
    <name evidence="1" type="ORF">SAMN05444365_11720</name>
</gene>
<dbReference type="EMBL" id="FNPH01000017">
    <property type="protein sequence ID" value="SDZ44540.1"/>
    <property type="molecule type" value="Genomic_DNA"/>
</dbReference>
<reference evidence="2" key="1">
    <citation type="submission" date="2016-10" db="EMBL/GenBank/DDBJ databases">
        <authorList>
            <person name="Varghese N."/>
            <person name="Submissions S."/>
        </authorList>
    </citation>
    <scope>NUCLEOTIDE SEQUENCE [LARGE SCALE GENOMIC DNA]</scope>
    <source>
        <strain evidence="2">DSM 45245</strain>
    </source>
</reference>
<dbReference type="Proteomes" id="UP000242415">
    <property type="component" value="Unassembled WGS sequence"/>
</dbReference>